<dbReference type="InterPro" id="IPR016181">
    <property type="entry name" value="Acyl_CoA_acyltransferase"/>
</dbReference>
<evidence type="ECO:0008006" key="2">
    <source>
        <dbReference type="Google" id="ProtNLM"/>
    </source>
</evidence>
<name>A0A3B1AKF6_9ZZZZ</name>
<dbReference type="InterPro" id="IPR007434">
    <property type="entry name" value="FemAB-like"/>
</dbReference>
<reference evidence="1" key="1">
    <citation type="submission" date="2018-06" db="EMBL/GenBank/DDBJ databases">
        <authorList>
            <person name="Zhirakovskaya E."/>
        </authorList>
    </citation>
    <scope>NUCLEOTIDE SEQUENCE</scope>
</reference>
<sequence length="379" mass="43988">MNISIHTSLKDIPSAHWNALVDADNPFARYEFLIALERHQAVGEKFGWLPQYITAYKNGELLGAAPMYLKDNSYGEFVFDWDWADAWQRSGLEYYPKLVVAIPYTPATGQRLLLRDADDEQTANTLIDSATAHARKLNVSSLHWLFTDKQDTPRFQKHADYMLRLGCQFHWQNQNYKSFDDYLSHLTSKKRKLIKRERRQVRDQNIGLEVLHGHEINDEQWQIFHAFYCSTFDKKSGYATLSLGFFQEISRTIPENIVLVMAKFKGEYVASAFNIRGENTLYGRHWGCSEDFHSLHFEACYYQGLEYCIAHGLQCFEPGAQGEHKISRGFLPTPTWSAHWIAHPQFRQAIDQFLTRETVGMQDYIDNLSLRSPFKSCAS</sequence>
<evidence type="ECO:0000313" key="1">
    <source>
        <dbReference type="EMBL" id="VAX06406.1"/>
    </source>
</evidence>
<organism evidence="1">
    <name type="scientific">hydrothermal vent metagenome</name>
    <dbReference type="NCBI Taxonomy" id="652676"/>
    <lineage>
        <taxon>unclassified sequences</taxon>
        <taxon>metagenomes</taxon>
        <taxon>ecological metagenomes</taxon>
    </lineage>
</organism>
<proteinExistence type="predicted"/>
<gene>
    <name evidence="1" type="ORF">MNBD_GAMMA25-1862</name>
</gene>
<protein>
    <recommendedName>
        <fullName evidence="2">COGs COG3146</fullName>
    </recommendedName>
</protein>
<dbReference type="EMBL" id="UOFY01000008">
    <property type="protein sequence ID" value="VAX06406.1"/>
    <property type="molecule type" value="Genomic_DNA"/>
</dbReference>
<dbReference type="SUPFAM" id="SSF55729">
    <property type="entry name" value="Acyl-CoA N-acyltransferases (Nat)"/>
    <property type="match status" value="1"/>
</dbReference>
<dbReference type="Pfam" id="PF04339">
    <property type="entry name" value="FemAB_like"/>
    <property type="match status" value="1"/>
</dbReference>
<dbReference type="PANTHER" id="PTHR47017">
    <property type="entry name" value="ACYL-COA"/>
    <property type="match status" value="1"/>
</dbReference>
<dbReference type="Gene3D" id="3.40.630.30">
    <property type="match status" value="1"/>
</dbReference>
<dbReference type="PANTHER" id="PTHR47017:SF1">
    <property type="entry name" value="ACYL-COA"/>
    <property type="match status" value="1"/>
</dbReference>
<dbReference type="AlphaFoldDB" id="A0A3B1AKF6"/>
<accession>A0A3B1AKF6</accession>